<keyword evidence="1" id="KW-0418">Kinase</keyword>
<sequence length="1269" mass="142320">MGHASKKKKKGGGSGRRSKGRAQIKDHSSDTVDDNELLSEEVTALCAIFQEDCKVVSGSHPQILIKLRPYSKDMGYEDLDVSALLLVRCLPGYPYKCPKLQITPERGLTKSDADNLLGLLQEQANSNAREGRVMIFNLVEAAQEFLSEIVPVGQSNKSVISSITDGNNQVFEDIAVSAKKGCHLKGPFVYGFIDLFSGCGESWHWGLGLDENKGIVSSVKSDVADGSKLRYEALGKNIDKNVKTMTIPDTKQGPLLIPTVKLDTVKEENEYDNKSISTNDSTTSVMEELVEDGIKGKDMEHVSDDDNDATESDSSVSLSSASFSQDQATQDIEKDLILVHLLRIACESKGPLTDALPQIATELYNLGIFSERGRDLAAKPFSLFNRTFDQVFHQHMVSSRVSQFWKPSVDSGGPSASLPSSRYLNDFEELQPLGHGGFGHVVLCKNKLDGRQYAVKKIRLKEKSLPVNDRILREVATLSRLQHQHVVRYYQAWFETGVSGTDVDSMWGSGTQASSTFSNRAASSADVAGQENKLESTYLYIQMEYCPRTLRQDFESYNHFDKELAWHLFRQIVEGLAHIHGQGIIHRDLTPNNIFFDARNDIKIGDFGLAKFLKLEQLDQDAAFPTDTTGVSIDGTGQVGTYFYTAPEIEQGWPKIDEKADMYSLGVVFFELWHPFGTAMERQAVLSDLKQKGELPPAWVAEFPEQAALLRSLMSQSPSERPSAKELLQHAFPPRMESELLDNILRMMHSSEDTSVYDKVVSSIFDKETLGDKAHEHHAGTLRVNRDNASSIQHSDVDTELRDYVVEVTREMFRQRCAKHLEIVPMYLLGQCPQFKRNTVKLLTHGGDMLELCHELRLPFICWAITNQKSSFKRYEISSVYRRAIGHSPPNNYLQGDFDIIGGASALTEAEVLKVTMDIVSHFFRAETCDIHLNHGDLLEAIWSWAGIKAEHRQKVAELLSMMGSLRPQSSERKLKWAVIRRQLLQELNLAEAVVNRLQTVGLRFCGSADQALPRLRGALPADKTTRKALDELSDLCSYLRVWRIEEHVYIDALMPPTESYHRDLFFQVFLVKENNPGSLIEGTLLAVGGCYDYLLHQMWDREFVGYAPRTNPPGAVGASLALETIIQHSPVEFKSISYRNEPSTSVLVCSRGGGGLLTERMELVAELWEENIKAQLVPLPDPSLTEQYEYASEHDIKCLVIITDSGAQTGFVKVIHNNIHTYIHTYVHIYIESDYYIFPLQVVDIKFIGTSELQNRGCYLGITLMFVI</sequence>
<proteinExistence type="predicted"/>
<keyword evidence="2" id="KW-1185">Reference proteome</keyword>
<accession>A0ACC1YI10</accession>
<organism evidence="1 2">
    <name type="scientific">Melia azedarach</name>
    <name type="common">Chinaberry tree</name>
    <dbReference type="NCBI Taxonomy" id="155640"/>
    <lineage>
        <taxon>Eukaryota</taxon>
        <taxon>Viridiplantae</taxon>
        <taxon>Streptophyta</taxon>
        <taxon>Embryophyta</taxon>
        <taxon>Tracheophyta</taxon>
        <taxon>Spermatophyta</taxon>
        <taxon>Magnoliopsida</taxon>
        <taxon>eudicotyledons</taxon>
        <taxon>Gunneridae</taxon>
        <taxon>Pentapetalae</taxon>
        <taxon>rosids</taxon>
        <taxon>malvids</taxon>
        <taxon>Sapindales</taxon>
        <taxon>Meliaceae</taxon>
        <taxon>Melia</taxon>
    </lineage>
</organism>
<name>A0ACC1YI10_MELAZ</name>
<protein>
    <submittedName>
        <fullName evidence="1">Protein kinase family protein</fullName>
    </submittedName>
</protein>
<evidence type="ECO:0000313" key="2">
    <source>
        <dbReference type="Proteomes" id="UP001164539"/>
    </source>
</evidence>
<dbReference type="EMBL" id="CM051396">
    <property type="protein sequence ID" value="KAJ4723427.1"/>
    <property type="molecule type" value="Genomic_DNA"/>
</dbReference>
<reference evidence="1 2" key="1">
    <citation type="journal article" date="2023" name="Science">
        <title>Complex scaffold remodeling in plant triterpene biosynthesis.</title>
        <authorList>
            <person name="De La Pena R."/>
            <person name="Hodgson H."/>
            <person name="Liu J.C."/>
            <person name="Stephenson M.J."/>
            <person name="Martin A.C."/>
            <person name="Owen C."/>
            <person name="Harkess A."/>
            <person name="Leebens-Mack J."/>
            <person name="Jimenez L.E."/>
            <person name="Osbourn A."/>
            <person name="Sattely E.S."/>
        </authorList>
    </citation>
    <scope>NUCLEOTIDE SEQUENCE [LARGE SCALE GENOMIC DNA]</scope>
    <source>
        <strain evidence="2">cv. JPN11</strain>
        <tissue evidence="1">Leaf</tissue>
    </source>
</reference>
<gene>
    <name evidence="1" type="ORF">OWV82_006804</name>
</gene>
<dbReference type="Proteomes" id="UP001164539">
    <property type="component" value="Chromosome 3"/>
</dbReference>
<evidence type="ECO:0000313" key="1">
    <source>
        <dbReference type="EMBL" id="KAJ4723427.1"/>
    </source>
</evidence>
<keyword evidence="1" id="KW-0808">Transferase</keyword>
<comment type="caution">
    <text evidence="1">The sequence shown here is derived from an EMBL/GenBank/DDBJ whole genome shotgun (WGS) entry which is preliminary data.</text>
</comment>